<dbReference type="EMBL" id="JAPEVI010000003">
    <property type="protein sequence ID" value="MCX2724579.1"/>
    <property type="molecule type" value="Genomic_DNA"/>
</dbReference>
<feature type="region of interest" description="Disordered" evidence="1">
    <location>
        <begin position="62"/>
        <end position="83"/>
    </location>
</feature>
<dbReference type="RefSeq" id="WP_265964703.1">
    <property type="nucleotide sequence ID" value="NZ_JAPEVI010000003.1"/>
</dbReference>
<keyword evidence="2" id="KW-0732">Signal</keyword>
<evidence type="ECO:0000313" key="5">
    <source>
        <dbReference type="Proteomes" id="UP001300261"/>
    </source>
</evidence>
<dbReference type="Pfam" id="PF21112">
    <property type="entry name" value="CsgH"/>
    <property type="match status" value="1"/>
</dbReference>
<feature type="compositionally biased region" description="Polar residues" evidence="1">
    <location>
        <begin position="66"/>
        <end position="81"/>
    </location>
</feature>
<name>A0ABT3R5X4_9HYPH</name>
<accession>A0ABT3R5X4</accession>
<gene>
    <name evidence="4" type="primary">csgH</name>
    <name evidence="4" type="ORF">ON753_19755</name>
</gene>
<keyword evidence="5" id="KW-1185">Reference proteome</keyword>
<proteinExistence type="predicted"/>
<feature type="chain" id="PRO_5045136821" evidence="2">
    <location>
        <begin position="24"/>
        <end position="128"/>
    </location>
</feature>
<dbReference type="Gene3D" id="2.60.40.2420">
    <property type="match status" value="1"/>
</dbReference>
<organism evidence="4 5">
    <name type="scientific">Roseibium salinum</name>
    <dbReference type="NCBI Taxonomy" id="1604349"/>
    <lineage>
        <taxon>Bacteria</taxon>
        <taxon>Pseudomonadati</taxon>
        <taxon>Pseudomonadota</taxon>
        <taxon>Alphaproteobacteria</taxon>
        <taxon>Hyphomicrobiales</taxon>
        <taxon>Stappiaceae</taxon>
        <taxon>Roseibium</taxon>
    </lineage>
</organism>
<evidence type="ECO:0000256" key="2">
    <source>
        <dbReference type="SAM" id="SignalP"/>
    </source>
</evidence>
<feature type="signal peptide" evidence="2">
    <location>
        <begin position="1"/>
        <end position="23"/>
    </location>
</feature>
<dbReference type="InterPro" id="IPR048632">
    <property type="entry name" value="CsgH-like"/>
</dbReference>
<evidence type="ECO:0000256" key="1">
    <source>
        <dbReference type="SAM" id="MobiDB-lite"/>
    </source>
</evidence>
<evidence type="ECO:0000313" key="4">
    <source>
        <dbReference type="EMBL" id="MCX2724579.1"/>
    </source>
</evidence>
<dbReference type="NCBIfam" id="NF041112">
    <property type="entry name" value="chap_CsgH_alph"/>
    <property type="match status" value="1"/>
</dbReference>
<protein>
    <submittedName>
        <fullName evidence="4">Curli-like amyloid fiber formation chaperone CsgH</fullName>
    </submittedName>
</protein>
<dbReference type="Proteomes" id="UP001300261">
    <property type="component" value="Unassembled WGS sequence"/>
</dbReference>
<dbReference type="InterPro" id="IPR053722">
    <property type="entry name" value="Curli_assembly_CsgC/AgfC"/>
</dbReference>
<evidence type="ECO:0000259" key="3">
    <source>
        <dbReference type="Pfam" id="PF21112"/>
    </source>
</evidence>
<sequence>MLQYSKPLLAGTFALLAGTAVWAAGNGVDGEGPRCEIVESANGSMTVLQGRIEGEAGASGSYRMTVESSGGSGSTNVSQGGDFTLEKDGTATLGKVTLGNSGATYDARLKVKLDGRSFDCTGRFSDRI</sequence>
<feature type="domain" description="CsgH-like" evidence="3">
    <location>
        <begin position="34"/>
        <end position="120"/>
    </location>
</feature>
<dbReference type="InterPro" id="IPR047726">
    <property type="entry name" value="CsgH_dom"/>
</dbReference>
<reference evidence="4 5" key="1">
    <citation type="journal article" date="2016" name="Int. J. Syst. Evol. Microbiol.">
        <title>Labrenzia salina sp. nov., isolated from the rhizosphere of the halophyte Arthrocnemum macrostachyum.</title>
        <authorList>
            <person name="Camacho M."/>
            <person name="Redondo-Gomez S."/>
            <person name="Rodriguez-Llorente I."/>
            <person name="Rohde M."/>
            <person name="Sproer C."/>
            <person name="Schumann P."/>
            <person name="Klenk H.P."/>
            <person name="Montero-Calasanz M.D.C."/>
        </authorList>
    </citation>
    <scope>NUCLEOTIDE SEQUENCE [LARGE SCALE GENOMIC DNA]</scope>
    <source>
        <strain evidence="4 5">DSM 29163</strain>
    </source>
</reference>
<comment type="caution">
    <text evidence="4">The sequence shown here is derived from an EMBL/GenBank/DDBJ whole genome shotgun (WGS) entry which is preliminary data.</text>
</comment>